<keyword evidence="1" id="KW-0812">Transmembrane</keyword>
<keyword evidence="1" id="KW-1133">Transmembrane helix</keyword>
<feature type="transmembrane region" description="Helical" evidence="1">
    <location>
        <begin position="97"/>
        <end position="114"/>
    </location>
</feature>
<keyword evidence="3" id="KW-1185">Reference proteome</keyword>
<keyword evidence="1" id="KW-0472">Membrane</keyword>
<accession>A0ABM7NWN1</accession>
<feature type="transmembrane region" description="Helical" evidence="1">
    <location>
        <begin position="213"/>
        <end position="231"/>
    </location>
</feature>
<proteinExistence type="predicted"/>
<evidence type="ECO:0000256" key="1">
    <source>
        <dbReference type="SAM" id="Phobius"/>
    </source>
</evidence>
<evidence type="ECO:0000313" key="3">
    <source>
        <dbReference type="Proteomes" id="UP001319045"/>
    </source>
</evidence>
<evidence type="ECO:0000313" key="2">
    <source>
        <dbReference type="EMBL" id="BCS84913.1"/>
    </source>
</evidence>
<sequence>MLELRKFDAFMFTAMFLSIAHVMVAMIVPDHFVISLFLLTMTLYIAGLKIKNKTNFKLWQIAVLFFVTSGVTLTNGAKTLLAALFVNGKKYLRPKSIALTVFLPLVLLLGVYWFQYNVFELPQKQVIHKIEKSNKEKNGDEVAKHNAIRDKWIREHTGRPLSDAPLLNLTDATTPRVETIVENLFGESIQLHQGHLLEDLSFTRPMFVKYNHWFNYAVEAIIVAMFAFSLWRGRNVKLLRMCMAWFAIDIILHLVLGFGITEVYIMSADWIFIIPLAFATLMHLSDNRHRIILRIVCSCITLYLLLWNTSLLVSYLTTPFDKIPKF</sequence>
<feature type="transmembrane region" description="Helical" evidence="1">
    <location>
        <begin position="291"/>
        <end position="316"/>
    </location>
</feature>
<dbReference type="Proteomes" id="UP001319045">
    <property type="component" value="Chromosome"/>
</dbReference>
<feature type="transmembrane region" description="Helical" evidence="1">
    <location>
        <begin position="58"/>
        <end position="85"/>
    </location>
</feature>
<dbReference type="Pfam" id="PF19558">
    <property type="entry name" value="DUF6080"/>
    <property type="match status" value="1"/>
</dbReference>
<feature type="transmembrane region" description="Helical" evidence="1">
    <location>
        <begin position="238"/>
        <end position="258"/>
    </location>
</feature>
<reference evidence="2 3" key="1">
    <citation type="journal article" date="2022" name="Int. J. Syst. Evol. Microbiol.">
        <title>Prevotella herbatica sp. nov., a plant polysaccharide-decomposing anaerobic bacterium isolated from a methanogenic reactor.</title>
        <authorList>
            <person name="Uek A."/>
            <person name="Tonouchi A."/>
            <person name="Kaku N."/>
            <person name="Ueki K."/>
        </authorList>
    </citation>
    <scope>NUCLEOTIDE SEQUENCE [LARGE SCALE GENOMIC DNA]</scope>
    <source>
        <strain evidence="2 3">WR041</strain>
    </source>
</reference>
<feature type="transmembrane region" description="Helical" evidence="1">
    <location>
        <begin position="12"/>
        <end position="38"/>
    </location>
</feature>
<feature type="transmembrane region" description="Helical" evidence="1">
    <location>
        <begin position="264"/>
        <end position="284"/>
    </location>
</feature>
<gene>
    <name evidence="2" type="ORF">prwr041_08060</name>
</gene>
<name>A0ABM7NWN1_9BACT</name>
<protein>
    <submittedName>
        <fullName evidence="2">Uncharacterized protein</fullName>
    </submittedName>
</protein>
<dbReference type="EMBL" id="AP024484">
    <property type="protein sequence ID" value="BCS84913.1"/>
    <property type="molecule type" value="Genomic_DNA"/>
</dbReference>
<dbReference type="InterPro" id="IPR045726">
    <property type="entry name" value="DUF6080"/>
</dbReference>
<organism evidence="2 3">
    <name type="scientific">Prevotella herbatica</name>
    <dbReference type="NCBI Taxonomy" id="2801997"/>
    <lineage>
        <taxon>Bacteria</taxon>
        <taxon>Pseudomonadati</taxon>
        <taxon>Bacteroidota</taxon>
        <taxon>Bacteroidia</taxon>
        <taxon>Bacteroidales</taxon>
        <taxon>Prevotellaceae</taxon>
        <taxon>Prevotella</taxon>
    </lineage>
</organism>